<comment type="caution">
    <text evidence="3">The sequence shown here is derived from an EMBL/GenBank/DDBJ whole genome shotgun (WGS) entry which is preliminary data.</text>
</comment>
<name>A0AAV5QT63_9ASCO</name>
<keyword evidence="2" id="KW-1133">Transmembrane helix</keyword>
<sequence length="159" mass="17636">MYCNYYSGYMAIILYIIGGSLGDVFASEDIHDGNHNTDDLSTQEDLKPESTTMVQKIRSQYQKLYHNTSPVNASVSQSKNSTDLHESQNNSLDSSSEMNHDEEYVANENSESNSCDPQNPNDLIVPAGTDLNSMAINYINDSENEIEALASRAAELNQK</sequence>
<accession>A0AAV5QT63</accession>
<evidence type="ECO:0000256" key="2">
    <source>
        <dbReference type="SAM" id="Phobius"/>
    </source>
</evidence>
<feature type="compositionally biased region" description="Polar residues" evidence="1">
    <location>
        <begin position="107"/>
        <end position="121"/>
    </location>
</feature>
<gene>
    <name evidence="3" type="ORF">DASC09_052790</name>
</gene>
<keyword evidence="2" id="KW-0472">Membrane</keyword>
<dbReference type="GeneID" id="90075929"/>
<organism evidence="3 4">
    <name type="scientific">Saccharomycopsis crataegensis</name>
    <dbReference type="NCBI Taxonomy" id="43959"/>
    <lineage>
        <taxon>Eukaryota</taxon>
        <taxon>Fungi</taxon>
        <taxon>Dikarya</taxon>
        <taxon>Ascomycota</taxon>
        <taxon>Saccharomycotina</taxon>
        <taxon>Saccharomycetes</taxon>
        <taxon>Saccharomycopsidaceae</taxon>
        <taxon>Saccharomycopsis</taxon>
    </lineage>
</organism>
<feature type="region of interest" description="Disordered" evidence="1">
    <location>
        <begin position="66"/>
        <end position="127"/>
    </location>
</feature>
<reference evidence="3 4" key="1">
    <citation type="journal article" date="2023" name="Elife">
        <title>Identification of key yeast species and microbe-microbe interactions impacting larval growth of Drosophila in the wild.</title>
        <authorList>
            <person name="Mure A."/>
            <person name="Sugiura Y."/>
            <person name="Maeda R."/>
            <person name="Honda K."/>
            <person name="Sakurai N."/>
            <person name="Takahashi Y."/>
            <person name="Watada M."/>
            <person name="Katoh T."/>
            <person name="Gotoh A."/>
            <person name="Gotoh Y."/>
            <person name="Taniguchi I."/>
            <person name="Nakamura K."/>
            <person name="Hayashi T."/>
            <person name="Katayama T."/>
            <person name="Uemura T."/>
            <person name="Hattori Y."/>
        </authorList>
    </citation>
    <scope>NUCLEOTIDE SEQUENCE [LARGE SCALE GENOMIC DNA]</scope>
    <source>
        <strain evidence="3 4">SC-9</strain>
    </source>
</reference>
<keyword evidence="4" id="KW-1185">Reference proteome</keyword>
<feature type="compositionally biased region" description="Polar residues" evidence="1">
    <location>
        <begin position="66"/>
        <end position="97"/>
    </location>
</feature>
<keyword evidence="2" id="KW-0812">Transmembrane</keyword>
<dbReference type="RefSeq" id="XP_064854950.1">
    <property type="nucleotide sequence ID" value="XM_064998878.1"/>
</dbReference>
<protein>
    <submittedName>
        <fullName evidence="3">Uncharacterized protein</fullName>
    </submittedName>
</protein>
<proteinExistence type="predicted"/>
<dbReference type="EMBL" id="BTFZ01000013">
    <property type="protein sequence ID" value="GMM37954.1"/>
    <property type="molecule type" value="Genomic_DNA"/>
</dbReference>
<evidence type="ECO:0000313" key="4">
    <source>
        <dbReference type="Proteomes" id="UP001360560"/>
    </source>
</evidence>
<dbReference type="AlphaFoldDB" id="A0AAV5QT63"/>
<evidence type="ECO:0000313" key="3">
    <source>
        <dbReference type="EMBL" id="GMM37954.1"/>
    </source>
</evidence>
<dbReference type="Proteomes" id="UP001360560">
    <property type="component" value="Unassembled WGS sequence"/>
</dbReference>
<evidence type="ECO:0000256" key="1">
    <source>
        <dbReference type="SAM" id="MobiDB-lite"/>
    </source>
</evidence>
<feature type="transmembrane region" description="Helical" evidence="2">
    <location>
        <begin position="6"/>
        <end position="26"/>
    </location>
</feature>